<dbReference type="AlphaFoldDB" id="A0A1G6GJ39"/>
<dbReference type="Gene3D" id="3.40.605.10">
    <property type="entry name" value="Aldehyde Dehydrogenase, Chain A, domain 1"/>
    <property type="match status" value="1"/>
</dbReference>
<dbReference type="InterPro" id="IPR016163">
    <property type="entry name" value="Ald_DH_C"/>
</dbReference>
<comment type="similarity">
    <text evidence="1 4">Belongs to the aldehyde dehydrogenase family.</text>
</comment>
<protein>
    <submittedName>
        <fullName evidence="6">Betaine-aldehyde dehydrogenase</fullName>
    </submittedName>
</protein>
<dbReference type="NCBIfam" id="NF010000">
    <property type="entry name" value="PRK13473.1"/>
    <property type="match status" value="1"/>
</dbReference>
<evidence type="ECO:0000256" key="3">
    <source>
        <dbReference type="PROSITE-ProRule" id="PRU10007"/>
    </source>
</evidence>
<gene>
    <name evidence="6" type="ORF">SAMN05421733_101238</name>
</gene>
<feature type="active site" evidence="3">
    <location>
        <position position="249"/>
    </location>
</feature>
<dbReference type="OrthoDB" id="9812625at2"/>
<dbReference type="PANTHER" id="PTHR11699">
    <property type="entry name" value="ALDEHYDE DEHYDROGENASE-RELATED"/>
    <property type="match status" value="1"/>
</dbReference>
<dbReference type="InterPro" id="IPR016160">
    <property type="entry name" value="Ald_DH_CS_CYS"/>
</dbReference>
<feature type="domain" description="Aldehyde dehydrogenase" evidence="5">
    <location>
        <begin position="17"/>
        <end position="472"/>
    </location>
</feature>
<accession>A0A1G6GJ39</accession>
<evidence type="ECO:0000259" key="5">
    <source>
        <dbReference type="Pfam" id="PF00171"/>
    </source>
</evidence>
<sequence length="478" mass="51665">MTIHTLEHFIDGKYRKTDGGDLFELISPVTGKVHAISPNATQEDVDIAYISAKKASKTWGKTTPAVRQKALLDLANAIEDNLERLVNAQSIETGQLKHMIAQEEVKASADHIRFFAGAARCLEGKSTGEYLEGFSSSIRREPLGVVGQVAPWNYPFMMAVWKIAPALAAGNTVVLKPSDTTPTSSLILAEIAAPFFPQGTFNVVLGKAEAGSRVVSHLTPALVSITGSVRAGLQVAASAASNLAKAHLELGGKAPVVVFADTNISKAIESIATAAFFNAGQDCTAAARILVESSIYDEFTDGLIDYTKKNIKCGTPDDTHALYGALNNKNQLNQVQGFLQRLPSHANIVLGGNPIESAGFYFEPTIVTGLQQQDEMIQTEIFGPIITIQSFQTDDEALEKANDVEYGLASSVWTQNHSRALRFSRDLDFGTVWINAHIPLVAEMPHGGFKKSGYGKDLSSYGLEEYMRIKHVMSAYET</sequence>
<dbReference type="InterPro" id="IPR015657">
    <property type="entry name" value="Aminobutyraldehyde_DH"/>
</dbReference>
<dbReference type="InterPro" id="IPR016161">
    <property type="entry name" value="Ald_DH/histidinol_DH"/>
</dbReference>
<dbReference type="FunFam" id="3.40.605.10:FF:000007">
    <property type="entry name" value="NAD/NADP-dependent betaine aldehyde dehydrogenase"/>
    <property type="match status" value="1"/>
</dbReference>
<evidence type="ECO:0000256" key="2">
    <source>
        <dbReference type="ARBA" id="ARBA00023002"/>
    </source>
</evidence>
<evidence type="ECO:0000256" key="4">
    <source>
        <dbReference type="RuleBase" id="RU003345"/>
    </source>
</evidence>
<dbReference type="SUPFAM" id="SSF53720">
    <property type="entry name" value="ALDH-like"/>
    <property type="match status" value="1"/>
</dbReference>
<evidence type="ECO:0000256" key="1">
    <source>
        <dbReference type="ARBA" id="ARBA00009986"/>
    </source>
</evidence>
<organism evidence="6 7">
    <name type="scientific">Acinetobacter boissieri</name>
    <dbReference type="NCBI Taxonomy" id="1219383"/>
    <lineage>
        <taxon>Bacteria</taxon>
        <taxon>Pseudomonadati</taxon>
        <taxon>Pseudomonadota</taxon>
        <taxon>Gammaproteobacteria</taxon>
        <taxon>Moraxellales</taxon>
        <taxon>Moraxellaceae</taxon>
        <taxon>Acinetobacter</taxon>
    </lineage>
</organism>
<dbReference type="Gene3D" id="3.40.309.10">
    <property type="entry name" value="Aldehyde Dehydrogenase, Chain A, domain 2"/>
    <property type="match status" value="1"/>
</dbReference>
<evidence type="ECO:0000313" key="6">
    <source>
        <dbReference type="EMBL" id="SDB81939.1"/>
    </source>
</evidence>
<dbReference type="Pfam" id="PF00171">
    <property type="entry name" value="Aldedh"/>
    <property type="match status" value="1"/>
</dbReference>
<keyword evidence="7" id="KW-1185">Reference proteome</keyword>
<dbReference type="GO" id="GO:0016620">
    <property type="term" value="F:oxidoreductase activity, acting on the aldehyde or oxo group of donors, NAD or NADP as acceptor"/>
    <property type="evidence" value="ECO:0007669"/>
    <property type="project" value="InterPro"/>
</dbReference>
<dbReference type="InterPro" id="IPR016162">
    <property type="entry name" value="Ald_DH_N"/>
</dbReference>
<dbReference type="FunFam" id="3.40.309.10:FF:000012">
    <property type="entry name" value="Betaine aldehyde dehydrogenase"/>
    <property type="match status" value="1"/>
</dbReference>
<name>A0A1G6GJ39_9GAMM</name>
<proteinExistence type="inferred from homology"/>
<dbReference type="PROSITE" id="PS00070">
    <property type="entry name" value="ALDEHYDE_DEHYDR_CYS"/>
    <property type="match status" value="1"/>
</dbReference>
<dbReference type="PROSITE" id="PS00687">
    <property type="entry name" value="ALDEHYDE_DEHYDR_GLU"/>
    <property type="match status" value="1"/>
</dbReference>
<dbReference type="InterPro" id="IPR015590">
    <property type="entry name" value="Aldehyde_DH_dom"/>
</dbReference>
<evidence type="ECO:0000313" key="7">
    <source>
        <dbReference type="Proteomes" id="UP000242501"/>
    </source>
</evidence>
<dbReference type="InterPro" id="IPR029510">
    <property type="entry name" value="Ald_DH_CS_GLU"/>
</dbReference>
<dbReference type="RefSeq" id="WP_092746502.1">
    <property type="nucleotide sequence ID" value="NZ_FMYL01000001.1"/>
</dbReference>
<dbReference type="CDD" id="cd07092">
    <property type="entry name" value="ALDH_ABALDH-YdcW"/>
    <property type="match status" value="1"/>
</dbReference>
<reference evidence="7" key="1">
    <citation type="submission" date="2016-09" db="EMBL/GenBank/DDBJ databases">
        <authorList>
            <person name="Varghese N."/>
            <person name="Submissions S."/>
        </authorList>
    </citation>
    <scope>NUCLEOTIDE SEQUENCE [LARGE SCALE GENOMIC DNA]</scope>
    <source>
        <strain evidence="7">ANC 4422</strain>
    </source>
</reference>
<keyword evidence="2 4" id="KW-0560">Oxidoreductase</keyword>
<dbReference type="Proteomes" id="UP000242501">
    <property type="component" value="Unassembled WGS sequence"/>
</dbReference>
<dbReference type="EMBL" id="FMYL01000001">
    <property type="protein sequence ID" value="SDB81939.1"/>
    <property type="molecule type" value="Genomic_DNA"/>
</dbReference>
<dbReference type="STRING" id="1219383.SAMN05421733_101238"/>